<keyword evidence="2" id="KW-0694">RNA-binding</keyword>
<gene>
    <name evidence="5" type="primary">105313962</name>
</gene>
<dbReference type="SUPFAM" id="SSF54791">
    <property type="entry name" value="Eukaryotic type KH-domain (KH-domain type I)"/>
    <property type="match status" value="3"/>
</dbReference>
<dbReference type="InterPro" id="IPR004088">
    <property type="entry name" value="KH_dom_type_1"/>
</dbReference>
<feature type="compositionally biased region" description="Basic and acidic residues" evidence="3">
    <location>
        <begin position="64"/>
        <end position="77"/>
    </location>
</feature>
<dbReference type="InterPro" id="IPR036612">
    <property type="entry name" value="KH_dom_type_1_sf"/>
</dbReference>
<dbReference type="CDD" id="cd02396">
    <property type="entry name" value="KH-I_PCBP_rpt2"/>
    <property type="match status" value="1"/>
</dbReference>
<dbReference type="Gene3D" id="3.30.1370.10">
    <property type="entry name" value="K Homology domain, type 1"/>
    <property type="match status" value="3"/>
</dbReference>
<name>A0A1X7U403_AMPQE</name>
<feature type="domain" description="K Homology" evidence="4">
    <location>
        <begin position="181"/>
        <end position="252"/>
    </location>
</feature>
<reference evidence="5" key="2">
    <citation type="submission" date="2017-05" db="UniProtKB">
        <authorList>
            <consortium name="EnsemblMetazoa"/>
        </authorList>
    </citation>
    <scope>IDENTIFICATION</scope>
</reference>
<dbReference type="InParanoid" id="A0A1X7U403"/>
<keyword evidence="1" id="KW-0677">Repeat</keyword>
<evidence type="ECO:0000313" key="5">
    <source>
        <dbReference type="EnsemblMetazoa" id="Aqu2.1.22403_001"/>
    </source>
</evidence>
<feature type="domain" description="K Homology" evidence="4">
    <location>
        <begin position="90"/>
        <end position="158"/>
    </location>
</feature>
<dbReference type="KEGG" id="aqu:105313962"/>
<dbReference type="PROSITE" id="PS50084">
    <property type="entry name" value="KH_TYPE_1"/>
    <property type="match status" value="3"/>
</dbReference>
<feature type="region of interest" description="Disordered" evidence="3">
    <location>
        <begin position="1"/>
        <end position="78"/>
    </location>
</feature>
<dbReference type="EnsemblMetazoa" id="XM_011407804.2">
    <property type="protein sequence ID" value="XP_011406106.1"/>
    <property type="gene ID" value="LOC105313962"/>
</dbReference>
<evidence type="ECO:0000313" key="6">
    <source>
        <dbReference type="Proteomes" id="UP000007879"/>
    </source>
</evidence>
<dbReference type="CDD" id="cd22439">
    <property type="entry name" value="KH-I_PCBP_rpt3"/>
    <property type="match status" value="1"/>
</dbReference>
<dbReference type="Proteomes" id="UP000007879">
    <property type="component" value="Unassembled WGS sequence"/>
</dbReference>
<proteinExistence type="predicted"/>
<accession>A0A1X7U403</accession>
<dbReference type="AlphaFoldDB" id="A0A1X7U403"/>
<keyword evidence="6" id="KW-1185">Reference proteome</keyword>
<dbReference type="InterPro" id="IPR004087">
    <property type="entry name" value="KH_dom"/>
</dbReference>
<dbReference type="Pfam" id="PF00013">
    <property type="entry name" value="KH_1"/>
    <property type="match status" value="3"/>
</dbReference>
<sequence>MASTSRGSEVDDTCSEKAEETKSSSTSTASLKVQTSGECEQSVTATSKDIPPLRGEPAPDIDTSTERERGEREREGEGAIAAAATSMDKLVVSIRMIMNSKDVGSIIGKAGMTIKSFREKSGAKINISNGTSSERLVTVSGTKAEVCVAFTAISRKIEEDNQSLGSHARGVGTDPDQSLGGVVSIRLIIQTSQCGSLIGKGGSRIKEIREVTGAIIQVSGESLPNSTERAVTISGSSQSISRCLDYICDVILENPPKGPSVPYKPHSNQSYQQRPGIPFQQPYPAGFNTTPQIPTTVQQMRIPNDLIGCVIGRKGTKIHEIRVNSGALIKIASNEGDGSDRLVTISGTPESVGIAQYLINSRIHSEVNSYLSVGTLTSV</sequence>
<feature type="domain" description="K Homology" evidence="4">
    <location>
        <begin position="294"/>
        <end position="364"/>
    </location>
</feature>
<dbReference type="EnsemblMetazoa" id="Aqu2.1.22403_001">
    <property type="protein sequence ID" value="Aqu2.1.22403_001"/>
    <property type="gene ID" value="Aqu2.1.22403"/>
</dbReference>
<dbReference type="OrthoDB" id="442947at2759"/>
<dbReference type="eggNOG" id="KOG2190">
    <property type="taxonomic scope" value="Eukaryota"/>
</dbReference>
<evidence type="ECO:0000259" key="4">
    <source>
        <dbReference type="SMART" id="SM00322"/>
    </source>
</evidence>
<organism evidence="5">
    <name type="scientific">Amphimedon queenslandica</name>
    <name type="common">Sponge</name>
    <dbReference type="NCBI Taxonomy" id="400682"/>
    <lineage>
        <taxon>Eukaryota</taxon>
        <taxon>Metazoa</taxon>
        <taxon>Porifera</taxon>
        <taxon>Demospongiae</taxon>
        <taxon>Heteroscleromorpha</taxon>
        <taxon>Haplosclerida</taxon>
        <taxon>Niphatidae</taxon>
        <taxon>Amphimedon</taxon>
    </lineage>
</organism>
<feature type="compositionally biased region" description="Polar residues" evidence="3">
    <location>
        <begin position="31"/>
        <end position="47"/>
    </location>
</feature>
<dbReference type="GO" id="GO:0003723">
    <property type="term" value="F:RNA binding"/>
    <property type="evidence" value="ECO:0007669"/>
    <property type="project" value="UniProtKB-UniRule"/>
</dbReference>
<evidence type="ECO:0000256" key="1">
    <source>
        <dbReference type="ARBA" id="ARBA00022737"/>
    </source>
</evidence>
<evidence type="ECO:0000256" key="2">
    <source>
        <dbReference type="PROSITE-ProRule" id="PRU00117"/>
    </source>
</evidence>
<evidence type="ECO:0000256" key="3">
    <source>
        <dbReference type="SAM" id="MobiDB-lite"/>
    </source>
</evidence>
<dbReference type="SMART" id="SM00322">
    <property type="entry name" value="KH"/>
    <property type="match status" value="3"/>
</dbReference>
<dbReference type="STRING" id="400682.A0A1X7U403"/>
<dbReference type="CDD" id="cd22438">
    <property type="entry name" value="KH-I_PCBP_rpt1"/>
    <property type="match status" value="1"/>
</dbReference>
<reference evidence="6" key="1">
    <citation type="journal article" date="2010" name="Nature">
        <title>The Amphimedon queenslandica genome and the evolution of animal complexity.</title>
        <authorList>
            <person name="Srivastava M."/>
            <person name="Simakov O."/>
            <person name="Chapman J."/>
            <person name="Fahey B."/>
            <person name="Gauthier M.E."/>
            <person name="Mitros T."/>
            <person name="Richards G.S."/>
            <person name="Conaco C."/>
            <person name="Dacre M."/>
            <person name="Hellsten U."/>
            <person name="Larroux C."/>
            <person name="Putnam N.H."/>
            <person name="Stanke M."/>
            <person name="Adamska M."/>
            <person name="Darling A."/>
            <person name="Degnan S.M."/>
            <person name="Oakley T.H."/>
            <person name="Plachetzki D.C."/>
            <person name="Zhai Y."/>
            <person name="Adamski M."/>
            <person name="Calcino A."/>
            <person name="Cummins S.F."/>
            <person name="Goodstein D.M."/>
            <person name="Harris C."/>
            <person name="Jackson D.J."/>
            <person name="Leys S.P."/>
            <person name="Shu S."/>
            <person name="Woodcroft B.J."/>
            <person name="Vervoort M."/>
            <person name="Kosik K.S."/>
            <person name="Manning G."/>
            <person name="Degnan B.M."/>
            <person name="Rokhsar D.S."/>
        </authorList>
    </citation>
    <scope>NUCLEOTIDE SEQUENCE [LARGE SCALE GENOMIC DNA]</scope>
</reference>
<protein>
    <recommendedName>
        <fullName evidence="4">K Homology domain-containing protein</fullName>
    </recommendedName>
</protein>
<dbReference type="PANTHER" id="PTHR10288">
    <property type="entry name" value="KH DOMAIN CONTAINING RNA BINDING PROTEIN"/>
    <property type="match status" value="1"/>
</dbReference>